<reference evidence="2 3" key="1">
    <citation type="journal article" date="2017" name="Nat. Commun.">
        <title>In situ click chemistry generation of cyclooxygenase-2 inhibitors.</title>
        <authorList>
            <person name="Bhardwaj A."/>
            <person name="Kaur J."/>
            <person name="Wuest M."/>
            <person name="Wuest F."/>
        </authorList>
    </citation>
    <scope>NUCLEOTIDE SEQUENCE [LARGE SCALE GENOMIC DNA]</scope>
    <source>
        <strain evidence="2">S2_018_000_R2_106</strain>
    </source>
</reference>
<keyword evidence="1" id="KW-0732">Signal</keyword>
<protein>
    <submittedName>
        <fullName evidence="2">Uncharacterized protein</fullName>
    </submittedName>
</protein>
<feature type="chain" id="PRO_5026732672" evidence="1">
    <location>
        <begin position="27"/>
        <end position="171"/>
    </location>
</feature>
<feature type="signal peptide" evidence="1">
    <location>
        <begin position="1"/>
        <end position="26"/>
    </location>
</feature>
<dbReference type="Proteomes" id="UP000320948">
    <property type="component" value="Unassembled WGS sequence"/>
</dbReference>
<gene>
    <name evidence="2" type="ORF">DI628_02720</name>
</gene>
<proteinExistence type="predicted"/>
<organism evidence="2 3">
    <name type="scientific">Blastochloris viridis</name>
    <name type="common">Rhodopseudomonas viridis</name>
    <dbReference type="NCBI Taxonomy" id="1079"/>
    <lineage>
        <taxon>Bacteria</taxon>
        <taxon>Pseudomonadati</taxon>
        <taxon>Pseudomonadota</taxon>
        <taxon>Alphaproteobacteria</taxon>
        <taxon>Hyphomicrobiales</taxon>
        <taxon>Blastochloridaceae</taxon>
        <taxon>Blastochloris</taxon>
    </lineage>
</organism>
<sequence>MKKSSHACMALFSMSGLLLIIGHAFSQERTAGGSLGNEASWNALKNLIDKTDGDVAIIKTDVNAIKDCATKGQIWQPGKGCISPGGKLDHYDILPLRGSCTAQVQAANTYVGASNLNGSYASNSVTFYGLNGEWELNMVRSDCSPMSNKPNGTLKVPKTADNAVIKGFYKY</sequence>
<evidence type="ECO:0000256" key="1">
    <source>
        <dbReference type="SAM" id="SignalP"/>
    </source>
</evidence>
<name>A0A6N4RC20_BLAVI</name>
<evidence type="ECO:0000313" key="3">
    <source>
        <dbReference type="Proteomes" id="UP000320948"/>
    </source>
</evidence>
<evidence type="ECO:0000313" key="2">
    <source>
        <dbReference type="EMBL" id="TKW61555.1"/>
    </source>
</evidence>
<dbReference type="AlphaFoldDB" id="A0A6N4RC20"/>
<comment type="caution">
    <text evidence="2">The sequence shown here is derived from an EMBL/GenBank/DDBJ whole genome shotgun (WGS) entry which is preliminary data.</text>
</comment>
<dbReference type="EMBL" id="VAFM01000001">
    <property type="protein sequence ID" value="TKW61555.1"/>
    <property type="molecule type" value="Genomic_DNA"/>
</dbReference>
<accession>A0A6N4RC20</accession>